<dbReference type="EMBL" id="JAJJVO010000070">
    <property type="protein sequence ID" value="MCC9273535.1"/>
    <property type="molecule type" value="Genomic_DNA"/>
</dbReference>
<accession>A0A1L8QQ18</accession>
<evidence type="ECO:0000313" key="4">
    <source>
        <dbReference type="Proteomes" id="UP000182149"/>
    </source>
</evidence>
<dbReference type="AlphaFoldDB" id="A0A1L8QQ18"/>
<dbReference type="Proteomes" id="UP000813384">
    <property type="component" value="Unassembled WGS sequence"/>
</dbReference>
<reference evidence="2" key="2">
    <citation type="journal article" date="2021" name="PeerJ">
        <title>Extensive microbial diversity within the chicken gut microbiome revealed by metagenomics and culture.</title>
        <authorList>
            <person name="Gilroy R."/>
            <person name="Ravi A."/>
            <person name="Getino M."/>
            <person name="Pursley I."/>
            <person name="Horton D.L."/>
            <person name="Alikhan N.F."/>
            <person name="Baker D."/>
            <person name="Gharbi K."/>
            <person name="Hall N."/>
            <person name="Watson M."/>
            <person name="Adriaenssens E.M."/>
            <person name="Foster-Nyarko E."/>
            <person name="Jarju S."/>
            <person name="Secka A."/>
            <person name="Antonio M."/>
            <person name="Oren A."/>
            <person name="Chaudhuri R.R."/>
            <person name="La Ragione R."/>
            <person name="Hildebrand F."/>
            <person name="Pallen M.J."/>
        </authorList>
    </citation>
    <scope>NUCLEOTIDE SEQUENCE</scope>
    <source>
        <strain evidence="2">150</strain>
    </source>
</reference>
<dbReference type="CDD" id="cd08829">
    <property type="entry name" value="SPFH_paraslipin"/>
    <property type="match status" value="1"/>
</dbReference>
<gene>
    <name evidence="2" type="ORF">K8V42_04510</name>
    <name evidence="3" type="ORF">RU93_GL000727</name>
</gene>
<dbReference type="InterPro" id="IPR001972">
    <property type="entry name" value="Stomatin_HflK_fam"/>
</dbReference>
<organism evidence="3 4">
    <name type="scientific">Enterococcus aquimarinus</name>
    <dbReference type="NCBI Taxonomy" id="328396"/>
    <lineage>
        <taxon>Bacteria</taxon>
        <taxon>Bacillati</taxon>
        <taxon>Bacillota</taxon>
        <taxon>Bacilli</taxon>
        <taxon>Lactobacillales</taxon>
        <taxon>Enterococcaceae</taxon>
        <taxon>Enterococcus</taxon>
    </lineage>
</organism>
<protein>
    <submittedName>
        <fullName evidence="3">SPFH/Band 7/PHB domain protein</fullName>
    </submittedName>
</protein>
<dbReference type="RefSeq" id="WP_071875423.1">
    <property type="nucleotide sequence ID" value="NZ_JBHSHF010000005.1"/>
</dbReference>
<name>A0A1L8QQ18_9ENTE</name>
<evidence type="ECO:0000313" key="2">
    <source>
        <dbReference type="EMBL" id="MCC9273535.1"/>
    </source>
</evidence>
<dbReference type="PANTHER" id="PTHR43327:SF10">
    <property type="entry name" value="STOMATIN-LIKE PROTEIN 2, MITOCHONDRIAL"/>
    <property type="match status" value="1"/>
</dbReference>
<dbReference type="Pfam" id="PF01145">
    <property type="entry name" value="Band_7"/>
    <property type="match status" value="1"/>
</dbReference>
<dbReference type="OrthoDB" id="9809197at2"/>
<dbReference type="InterPro" id="IPR001107">
    <property type="entry name" value="Band_7"/>
</dbReference>
<evidence type="ECO:0000259" key="1">
    <source>
        <dbReference type="SMART" id="SM00244"/>
    </source>
</evidence>
<dbReference type="EMBL" id="JXKD01000015">
    <property type="protein sequence ID" value="OJG09567.1"/>
    <property type="molecule type" value="Genomic_DNA"/>
</dbReference>
<dbReference type="SUPFAM" id="SSF117892">
    <property type="entry name" value="Band 7/SPFH domain"/>
    <property type="match status" value="1"/>
</dbReference>
<feature type="domain" description="Band 7" evidence="1">
    <location>
        <begin position="22"/>
        <end position="180"/>
    </location>
</feature>
<dbReference type="InterPro" id="IPR050710">
    <property type="entry name" value="Band7/mec-2_domain"/>
</dbReference>
<reference evidence="2" key="3">
    <citation type="submission" date="2021-11" db="EMBL/GenBank/DDBJ databases">
        <authorList>
            <person name="Gilroy R."/>
        </authorList>
    </citation>
    <scope>NUCLEOTIDE SEQUENCE</scope>
    <source>
        <strain evidence="2">150</strain>
    </source>
</reference>
<keyword evidence="4" id="KW-1185">Reference proteome</keyword>
<reference evidence="3 4" key="1">
    <citation type="submission" date="2014-12" db="EMBL/GenBank/DDBJ databases">
        <title>Draft genome sequences of 29 type strains of Enterococci.</title>
        <authorList>
            <person name="Zhong Z."/>
            <person name="Sun Z."/>
            <person name="Liu W."/>
            <person name="Zhang W."/>
            <person name="Zhang H."/>
        </authorList>
    </citation>
    <scope>NUCLEOTIDE SEQUENCE [LARGE SCALE GENOMIC DNA]</scope>
    <source>
        <strain evidence="3 4">DSM 17690</strain>
    </source>
</reference>
<evidence type="ECO:0000313" key="3">
    <source>
        <dbReference type="EMBL" id="OJG09567.1"/>
    </source>
</evidence>
<dbReference type="PRINTS" id="PR00721">
    <property type="entry name" value="STOMATIN"/>
</dbReference>
<comment type="caution">
    <text evidence="3">The sequence shown here is derived from an EMBL/GenBank/DDBJ whole genome shotgun (WGS) entry which is preliminary data.</text>
</comment>
<proteinExistence type="predicted"/>
<dbReference type="InterPro" id="IPR036013">
    <property type="entry name" value="Band_7/SPFH_dom_sf"/>
</dbReference>
<dbReference type="GO" id="GO:0016020">
    <property type="term" value="C:membrane"/>
    <property type="evidence" value="ECO:0007669"/>
    <property type="project" value="InterPro"/>
</dbReference>
<dbReference type="PANTHER" id="PTHR43327">
    <property type="entry name" value="STOMATIN-LIKE PROTEIN 2, MITOCHONDRIAL"/>
    <property type="match status" value="1"/>
</dbReference>
<dbReference type="Proteomes" id="UP000182149">
    <property type="component" value="Unassembled WGS sequence"/>
</dbReference>
<dbReference type="SMART" id="SM00244">
    <property type="entry name" value="PHB"/>
    <property type="match status" value="1"/>
</dbReference>
<dbReference type="STRING" id="328396.RU93_GL000727"/>
<sequence length="317" mass="35390">MFVARIVIFVLIFALLIWLLTSTAVIVHQGEVKVVESFGKFVRTLEPGLHFLIPIVYTVRQRVSLKQVPLEIPPQSAITRDNVIVQIDEAIKYHVTDVRAFVYDNEDAVTAMIQDAQSNLRGIIGKMDLNEVLNGTEEINVALFESIKDITAGYGLAIDRINIGEILVSDEIINSMNKLITASRDKESMITLSEGRKHSLILDSEAKSSEMQIDAEARSKQTKIDAEARADRTRIDAAAEAEKIRVITEAEQLRIKALNQAIKESELTPEVLQYLGLEAFKEVANSETNTVIIPSNMTDLANVPVMKQLWEKTSSEK</sequence>
<dbReference type="Gene3D" id="3.30.479.30">
    <property type="entry name" value="Band 7 domain"/>
    <property type="match status" value="1"/>
</dbReference>